<name>A0A0H5R6D7_9EUKA</name>
<sequence>SLSNAAHLTLEFSDMITPETNVLAAVKLLIDKLSVSVSQHVSSPLEATAEWLDLELIGKAHIYLDLANHDLNAAVAKETARIAAFYESFQENIRNQLMP</sequence>
<organism evidence="1">
    <name type="scientific">Spongospora subterranea</name>
    <dbReference type="NCBI Taxonomy" id="70186"/>
    <lineage>
        <taxon>Eukaryota</taxon>
        <taxon>Sar</taxon>
        <taxon>Rhizaria</taxon>
        <taxon>Endomyxa</taxon>
        <taxon>Phytomyxea</taxon>
        <taxon>Plasmodiophorida</taxon>
        <taxon>Plasmodiophoridae</taxon>
        <taxon>Spongospora</taxon>
    </lineage>
</organism>
<dbReference type="EMBL" id="HACM01008865">
    <property type="protein sequence ID" value="CRZ09307.1"/>
    <property type="molecule type" value="Transcribed_RNA"/>
</dbReference>
<protein>
    <submittedName>
        <fullName evidence="1">Uncharacterized protein</fullName>
    </submittedName>
</protein>
<reference evidence="1" key="1">
    <citation type="submission" date="2015-04" db="EMBL/GenBank/DDBJ databases">
        <title>The genome sequence of the plant pathogenic Rhizarian Plasmodiophora brassicae reveals insights in its biotrophic life cycle and the origin of chitin synthesis.</title>
        <authorList>
            <person name="Schwelm A."/>
            <person name="Fogelqvist J."/>
            <person name="Knaust A."/>
            <person name="Julke S."/>
            <person name="Lilja T."/>
            <person name="Dhandapani V."/>
            <person name="Bonilla-Rosso G."/>
            <person name="Karlsson M."/>
            <person name="Shevchenko A."/>
            <person name="Choi S.R."/>
            <person name="Kim H.G."/>
            <person name="Park J.Y."/>
            <person name="Lim Y.P."/>
            <person name="Ludwig-Muller J."/>
            <person name="Dixelius C."/>
        </authorList>
    </citation>
    <scope>NUCLEOTIDE SEQUENCE</scope>
    <source>
        <tissue evidence="1">Potato root galls</tissue>
    </source>
</reference>
<evidence type="ECO:0000313" key="1">
    <source>
        <dbReference type="EMBL" id="CRZ09307.1"/>
    </source>
</evidence>
<accession>A0A0H5R6D7</accession>
<proteinExistence type="predicted"/>
<feature type="non-terminal residue" evidence="1">
    <location>
        <position position="1"/>
    </location>
</feature>
<dbReference type="AlphaFoldDB" id="A0A0H5R6D7"/>